<dbReference type="EMBL" id="JAGZYH010000036">
    <property type="protein sequence ID" value="MBS6622459.1"/>
    <property type="molecule type" value="Genomic_DNA"/>
</dbReference>
<organism evidence="3 4">
    <name type="scientific">Faecalibacterium prausnitzii</name>
    <dbReference type="NCBI Taxonomy" id="853"/>
    <lineage>
        <taxon>Bacteria</taxon>
        <taxon>Bacillati</taxon>
        <taxon>Bacillota</taxon>
        <taxon>Clostridia</taxon>
        <taxon>Eubacteriales</taxon>
        <taxon>Oscillospiraceae</taxon>
        <taxon>Faecalibacterium</taxon>
    </lineage>
</organism>
<dbReference type="AlphaFoldDB" id="A0A9E1GLD6"/>
<dbReference type="Gene3D" id="1.20.1440.60">
    <property type="entry name" value="23S rRNA-intervening sequence"/>
    <property type="match status" value="1"/>
</dbReference>
<gene>
    <name evidence="3" type="ORF">KH315_09920</name>
</gene>
<feature type="domain" description="bAvd-like" evidence="2">
    <location>
        <begin position="24"/>
        <end position="133"/>
    </location>
</feature>
<reference evidence="3" key="1">
    <citation type="submission" date="2021-02" db="EMBL/GenBank/DDBJ databases">
        <title>Infant gut strain persistence is associated with maternal origin, phylogeny, and functional potential including surface adhesion and iron acquisition.</title>
        <authorList>
            <person name="Lou Y.C."/>
        </authorList>
    </citation>
    <scope>NUCLEOTIDE SEQUENCE</scope>
    <source>
        <strain evidence="3">L2_039_000G1_dasL2_039_000G1_maxbin2.maxbin.077</strain>
    </source>
</reference>
<accession>A0A9E1GLD6</accession>
<comment type="caution">
    <text evidence="3">The sequence shown here is derived from an EMBL/GenBank/DDBJ whole genome shotgun (WGS) entry which is preliminary data.</text>
</comment>
<evidence type="ECO:0000313" key="4">
    <source>
        <dbReference type="Proteomes" id="UP000811365"/>
    </source>
</evidence>
<evidence type="ECO:0000259" key="2">
    <source>
        <dbReference type="Pfam" id="PF22296"/>
    </source>
</evidence>
<dbReference type="InterPro" id="IPR055360">
    <property type="entry name" value="bAvd"/>
</dbReference>
<protein>
    <submittedName>
        <fullName evidence="3">Diversity-generating retroelement protein bAvd family protein</fullName>
    </submittedName>
</protein>
<sequence>MPNAEAEVPPQQGDKKKKPEPFHLAEKIGEMVDYGYPLTMSFPRKDRELADELRRSMLAILRYSVEIDRRYFKKTTTQNMDVELAVLRKFVRLAASKDLHGGKYPPPLTMHQYATWAKFNDEIGRLLGGYIASL</sequence>
<dbReference type="Pfam" id="PF22296">
    <property type="entry name" value="bAvd"/>
    <property type="match status" value="1"/>
</dbReference>
<feature type="region of interest" description="Disordered" evidence="1">
    <location>
        <begin position="1"/>
        <end position="21"/>
    </location>
</feature>
<dbReference type="Proteomes" id="UP000811365">
    <property type="component" value="Unassembled WGS sequence"/>
</dbReference>
<evidence type="ECO:0000256" key="1">
    <source>
        <dbReference type="SAM" id="MobiDB-lite"/>
    </source>
</evidence>
<proteinExistence type="predicted"/>
<dbReference type="InterPro" id="IPR036583">
    <property type="entry name" value="23S_rRNA_IVS_sf"/>
</dbReference>
<evidence type="ECO:0000313" key="3">
    <source>
        <dbReference type="EMBL" id="MBS6622459.1"/>
    </source>
</evidence>
<dbReference type="CDD" id="cd16376">
    <property type="entry name" value="Avd_like"/>
    <property type="match status" value="1"/>
</dbReference>
<name>A0A9E1GLD6_9FIRM</name>